<dbReference type="EMBL" id="CACVBY010000084">
    <property type="protein sequence ID" value="CAA7391353.1"/>
    <property type="molecule type" value="Genomic_DNA"/>
</dbReference>
<keyword evidence="2" id="KW-1185">Reference proteome</keyword>
<proteinExistence type="predicted"/>
<evidence type="ECO:0000313" key="2">
    <source>
        <dbReference type="Proteomes" id="UP000445309"/>
    </source>
</evidence>
<accession>A0A6N4XXU0</accession>
<organism evidence="1 2">
    <name type="scientific">Chryseobacterium fistulae</name>
    <dbReference type="NCBI Taxonomy" id="2675058"/>
    <lineage>
        <taxon>Bacteria</taxon>
        <taxon>Pseudomonadati</taxon>
        <taxon>Bacteroidota</taxon>
        <taxon>Flavobacteriia</taxon>
        <taxon>Flavobacteriales</taxon>
        <taxon>Weeksellaceae</taxon>
        <taxon>Chryseobacterium group</taxon>
        <taxon>Chryseobacterium</taxon>
    </lineage>
</organism>
<dbReference type="AlphaFoldDB" id="A0A6N4XXU0"/>
<dbReference type="RefSeq" id="WP_162073894.1">
    <property type="nucleotide sequence ID" value="NZ_CACVBY010000084.1"/>
</dbReference>
<sequence length="207" mass="21830">MKKTFITLTIAVGTFAFGQVGVNTTEPKSTLDVMGVLSPTVPDGILIPRYSVTELAAKDAAYGASQNGVMVFITTGVGTTGKTSEITGAGFYYYNDPTSKWKGIAGSTTPTPSFVATDEKTQSYVVQPTDDFIRLNITTPNQILTLPTTGVTPGKIVYVSNIGGTSLTVSPIPRNTFRGAVIEDKNSAAYIYLGGTGDGSWDRISGY</sequence>
<protein>
    <submittedName>
        <fullName evidence="1">Uncharacterized protein</fullName>
    </submittedName>
</protein>
<reference evidence="1 2" key="1">
    <citation type="submission" date="2020-01" db="EMBL/GenBank/DDBJ databases">
        <authorList>
            <person name="Rodrigo-Torres L."/>
            <person name="Arahal R. D."/>
            <person name="Lucena T."/>
        </authorList>
    </citation>
    <scope>NUCLEOTIDE SEQUENCE [LARGE SCALE GENOMIC DNA]</scope>
    <source>
        <strain evidence="1 2">CECT 9393</strain>
    </source>
</reference>
<gene>
    <name evidence="1" type="ORF">CHRY9393_02891</name>
</gene>
<name>A0A6N4XXU0_9FLAO</name>
<evidence type="ECO:0000313" key="1">
    <source>
        <dbReference type="EMBL" id="CAA7391353.1"/>
    </source>
</evidence>
<dbReference type="Proteomes" id="UP000445309">
    <property type="component" value="Unassembled WGS sequence"/>
</dbReference>